<evidence type="ECO:0000313" key="3">
    <source>
        <dbReference type="Proteomes" id="UP000321306"/>
    </source>
</evidence>
<dbReference type="CDD" id="cd02042">
    <property type="entry name" value="ParAB_family"/>
    <property type="match status" value="1"/>
</dbReference>
<dbReference type="RefSeq" id="WP_146890584.1">
    <property type="nucleotide sequence ID" value="NZ_BJXB01000039.1"/>
</dbReference>
<dbReference type="Pfam" id="PF01656">
    <property type="entry name" value="CbiA"/>
    <property type="match status" value="1"/>
</dbReference>
<organism evidence="2 3">
    <name type="scientific">Deinococcus cellulosilyticus (strain DSM 18568 / NBRC 106333 / KACC 11606 / 5516J-15)</name>
    <dbReference type="NCBI Taxonomy" id="1223518"/>
    <lineage>
        <taxon>Bacteria</taxon>
        <taxon>Thermotogati</taxon>
        <taxon>Deinococcota</taxon>
        <taxon>Deinococci</taxon>
        <taxon>Deinococcales</taxon>
        <taxon>Deinococcaceae</taxon>
        <taxon>Deinococcus</taxon>
    </lineage>
</organism>
<proteinExistence type="predicted"/>
<dbReference type="InterPro" id="IPR002586">
    <property type="entry name" value="CobQ/CobB/MinD/ParA_Nub-bd_dom"/>
</dbReference>
<evidence type="ECO:0000313" key="2">
    <source>
        <dbReference type="EMBL" id="GEM49651.1"/>
    </source>
</evidence>
<dbReference type="PANTHER" id="PTHR13696">
    <property type="entry name" value="P-LOOP CONTAINING NUCLEOSIDE TRIPHOSPHATE HYDROLASE"/>
    <property type="match status" value="1"/>
</dbReference>
<dbReference type="PANTHER" id="PTHR13696:SF96">
    <property type="entry name" value="COBQ_COBB_MIND_PARA NUCLEOTIDE BINDING DOMAIN-CONTAINING PROTEIN"/>
    <property type="match status" value="1"/>
</dbReference>
<dbReference type="Gene3D" id="3.40.50.300">
    <property type="entry name" value="P-loop containing nucleotide triphosphate hydrolases"/>
    <property type="match status" value="1"/>
</dbReference>
<feature type="domain" description="CobQ/CobB/MinD/ParA nucleotide binding" evidence="1">
    <location>
        <begin position="6"/>
        <end position="167"/>
    </location>
</feature>
<dbReference type="InterPro" id="IPR027417">
    <property type="entry name" value="P-loop_NTPase"/>
</dbReference>
<accession>A0A511NB86</accession>
<dbReference type="OrthoDB" id="9799330at2"/>
<dbReference type="EMBL" id="BJXB01000039">
    <property type="protein sequence ID" value="GEM49651.1"/>
    <property type="molecule type" value="Genomic_DNA"/>
</dbReference>
<comment type="caution">
    <text evidence="2">The sequence shown here is derived from an EMBL/GenBank/DDBJ whole genome shotgun (WGS) entry which is preliminary data.</text>
</comment>
<dbReference type="InterPro" id="IPR050678">
    <property type="entry name" value="DNA_Partitioning_ATPase"/>
</dbReference>
<keyword evidence="3" id="KW-1185">Reference proteome</keyword>
<dbReference type="SUPFAM" id="SSF52540">
    <property type="entry name" value="P-loop containing nucleoside triphosphate hydrolases"/>
    <property type="match status" value="1"/>
</dbReference>
<protein>
    <recommendedName>
        <fullName evidence="1">CobQ/CobB/MinD/ParA nucleotide binding domain-containing protein</fullName>
    </recommendedName>
</protein>
<sequence length="190" mass="20221">MEKVVIAVVSRKGGSGKTTTALHLAQTLAKAGHDVAVLDTDPEASAIQWADGAELAFPVYKPVERRRAEAHQYLIIDTQPNSSKAVGEAARKATHVIVVAGANALELDRLVPTLDSLEASGFEGTYGVLLARVPGAKSETTQAAIRALEEAEIPVLGVVPSNAVISDSFQQSPKRLKEHKEVLTRLQVLQ</sequence>
<reference evidence="2 3" key="1">
    <citation type="submission" date="2019-07" db="EMBL/GenBank/DDBJ databases">
        <title>Whole genome shotgun sequence of Deinococcus cellulosilyticus NBRC 106333.</title>
        <authorList>
            <person name="Hosoyama A."/>
            <person name="Uohara A."/>
            <person name="Ohji S."/>
            <person name="Ichikawa N."/>
        </authorList>
    </citation>
    <scope>NUCLEOTIDE SEQUENCE [LARGE SCALE GENOMIC DNA]</scope>
    <source>
        <strain evidence="2 3">NBRC 106333</strain>
    </source>
</reference>
<evidence type="ECO:0000259" key="1">
    <source>
        <dbReference type="Pfam" id="PF01656"/>
    </source>
</evidence>
<gene>
    <name evidence="2" type="ORF">DC3_52860</name>
</gene>
<name>A0A511NB86_DEIC1</name>
<dbReference type="Proteomes" id="UP000321306">
    <property type="component" value="Unassembled WGS sequence"/>
</dbReference>
<dbReference type="AlphaFoldDB" id="A0A511NB86"/>